<evidence type="ECO:0000259" key="3">
    <source>
        <dbReference type="Pfam" id="PF19040"/>
    </source>
</evidence>
<feature type="transmembrane region" description="Helical" evidence="1">
    <location>
        <begin position="162"/>
        <end position="181"/>
    </location>
</feature>
<protein>
    <submittedName>
        <fullName evidence="4">Acyltransferase family protein</fullName>
        <ecNumber evidence="4">2.3.1.-</ecNumber>
    </submittedName>
</protein>
<dbReference type="PANTHER" id="PTHR23028">
    <property type="entry name" value="ACETYLTRANSFERASE"/>
    <property type="match status" value="1"/>
</dbReference>
<feature type="transmembrane region" description="Helical" evidence="1">
    <location>
        <begin position="272"/>
        <end position="289"/>
    </location>
</feature>
<keyword evidence="5" id="KW-1185">Reference proteome</keyword>
<evidence type="ECO:0000313" key="4">
    <source>
        <dbReference type="EMBL" id="MFC4260776.1"/>
    </source>
</evidence>
<dbReference type="InterPro" id="IPR043968">
    <property type="entry name" value="SGNH"/>
</dbReference>
<keyword evidence="4" id="KW-0012">Acyltransferase</keyword>
<comment type="caution">
    <text evidence="4">The sequence shown here is derived from an EMBL/GenBank/DDBJ whole genome shotgun (WGS) entry which is preliminary data.</text>
</comment>
<dbReference type="InterPro" id="IPR050879">
    <property type="entry name" value="Acyltransferase_3"/>
</dbReference>
<dbReference type="Pfam" id="PF19040">
    <property type="entry name" value="SGNH"/>
    <property type="match status" value="1"/>
</dbReference>
<dbReference type="EC" id="2.3.1.-" evidence="4"/>
<feature type="transmembrane region" description="Helical" evidence="1">
    <location>
        <begin position="34"/>
        <end position="51"/>
    </location>
</feature>
<evidence type="ECO:0000256" key="1">
    <source>
        <dbReference type="SAM" id="Phobius"/>
    </source>
</evidence>
<evidence type="ECO:0000259" key="2">
    <source>
        <dbReference type="Pfam" id="PF01757"/>
    </source>
</evidence>
<reference evidence="5" key="1">
    <citation type="journal article" date="2019" name="Int. J. Syst. Evol. Microbiol.">
        <title>The Global Catalogue of Microorganisms (GCM) 10K type strain sequencing project: providing services to taxonomists for standard genome sequencing and annotation.</title>
        <authorList>
            <consortium name="The Broad Institute Genomics Platform"/>
            <consortium name="The Broad Institute Genome Sequencing Center for Infectious Disease"/>
            <person name="Wu L."/>
            <person name="Ma J."/>
        </authorList>
    </citation>
    <scope>NUCLEOTIDE SEQUENCE [LARGE SCALE GENOMIC DNA]</scope>
    <source>
        <strain evidence="5">CECT 7297</strain>
    </source>
</reference>
<evidence type="ECO:0000313" key="5">
    <source>
        <dbReference type="Proteomes" id="UP001595798"/>
    </source>
</evidence>
<proteinExistence type="predicted"/>
<keyword evidence="1" id="KW-0472">Membrane</keyword>
<dbReference type="Pfam" id="PF01757">
    <property type="entry name" value="Acyl_transf_3"/>
    <property type="match status" value="1"/>
</dbReference>
<keyword evidence="1" id="KW-1133">Transmembrane helix</keyword>
<dbReference type="GO" id="GO:0016746">
    <property type="term" value="F:acyltransferase activity"/>
    <property type="evidence" value="ECO:0007669"/>
    <property type="project" value="UniProtKB-KW"/>
</dbReference>
<feature type="transmembrane region" description="Helical" evidence="1">
    <location>
        <begin position="12"/>
        <end position="28"/>
    </location>
</feature>
<feature type="transmembrane region" description="Helical" evidence="1">
    <location>
        <begin position="305"/>
        <end position="324"/>
    </location>
</feature>
<accession>A0ABV8QKQ6</accession>
<dbReference type="Proteomes" id="UP001595798">
    <property type="component" value="Unassembled WGS sequence"/>
</dbReference>
<feature type="transmembrane region" description="Helical" evidence="1">
    <location>
        <begin position="344"/>
        <end position="364"/>
    </location>
</feature>
<gene>
    <name evidence="4" type="ORF">ACFOZ5_17300</name>
</gene>
<dbReference type="InterPro" id="IPR002656">
    <property type="entry name" value="Acyl_transf_3_dom"/>
</dbReference>
<keyword evidence="1" id="KW-0812">Transmembrane</keyword>
<dbReference type="RefSeq" id="WP_379889642.1">
    <property type="nucleotide sequence ID" value="NZ_JBHSDI010000060.1"/>
</dbReference>
<feature type="domain" description="Acyltransferase 3" evidence="2">
    <location>
        <begin position="6"/>
        <end position="324"/>
    </location>
</feature>
<dbReference type="PANTHER" id="PTHR23028:SF53">
    <property type="entry name" value="ACYL_TRANSF_3 DOMAIN-CONTAINING PROTEIN"/>
    <property type="match status" value="1"/>
</dbReference>
<keyword evidence="4" id="KW-0808">Transferase</keyword>
<feature type="transmembrane region" description="Helical" evidence="1">
    <location>
        <begin position="72"/>
        <end position="91"/>
    </location>
</feature>
<feature type="transmembrane region" description="Helical" evidence="1">
    <location>
        <begin position="187"/>
        <end position="210"/>
    </location>
</feature>
<feature type="transmembrane region" description="Helical" evidence="1">
    <location>
        <begin position="241"/>
        <end position="260"/>
    </location>
</feature>
<organism evidence="4 5">
    <name type="scientific">Marinobacter lacisalsi</name>
    <dbReference type="NCBI Taxonomy" id="475979"/>
    <lineage>
        <taxon>Bacteria</taxon>
        <taxon>Pseudomonadati</taxon>
        <taxon>Pseudomonadota</taxon>
        <taxon>Gammaproteobacteria</taxon>
        <taxon>Pseudomonadales</taxon>
        <taxon>Marinobacteraceae</taxon>
        <taxon>Marinobacter</taxon>
    </lineage>
</organism>
<sequence length="633" mass="71256">MQYRREIDGLRAIAVLPVILFHAGFSWFSGGYVGVDVFFVISGYLITSILLSDLDKGTFSIARFYERRARRILPALFLVMLCCIPFAWAWMTPTQFTDFSQGFVAIVFFASNVLFWKKEDYFAQPAEENPLLHTWSLAVEEQFYIVFPILLFMLWRFGQRPIFWVIVALSAFSLILSEWGWRNAPGANFYLLPTRAWELGTGAICALMLYGRAQKTSQWLSATGLLLIVCPVLFYNEETPFPSVFALAPVMGTAFIILFGSKDTLVARLLHTRVLVGIGLISFSAYLWHQPLLAFARIYSFSTPSLYLMGALSALSLVLAYLSWRYIESPFRDKRRTSLTRNRIFAISGVTSLLFLSAGMIGHVTGGLEQRLSPDQRNWTSTIRKLHSERLQSIKANVCHFSPDLGELGINEFIAQWDCTGTPTAGQRRIAVYGDSHSADKAAALRAAAIEPMQMGGSRCPLTPSDSIRTYCDIALEKFLHSARESGVDTVVLANRFTELDLTGAHLQEIMTFWADRFDRVILFTPMPEFPGFDAKYSFWGNDADQMEADLRFHDKFLEAISPLQAPENVDIVDTQKYFCGSTDSNDCKPIQDGTVMLTDYGHLSTRGANLFGQRLIEDIDLVTGSLASHEFQ</sequence>
<dbReference type="EMBL" id="JBHSDI010000060">
    <property type="protein sequence ID" value="MFC4260776.1"/>
    <property type="molecule type" value="Genomic_DNA"/>
</dbReference>
<feature type="transmembrane region" description="Helical" evidence="1">
    <location>
        <begin position="217"/>
        <end position="235"/>
    </location>
</feature>
<feature type="domain" description="SGNH" evidence="3">
    <location>
        <begin position="417"/>
        <end position="616"/>
    </location>
</feature>
<name>A0ABV8QKQ6_9GAMM</name>